<reference evidence="1 2" key="1">
    <citation type="journal article" date="2014" name="Genome Biol. Evol.">
        <title>The secreted proteins of Achlya hypogyna and Thraustotheca clavata identify the ancestral oomycete secretome and reveal gene acquisitions by horizontal gene transfer.</title>
        <authorList>
            <person name="Misner I."/>
            <person name="Blouin N."/>
            <person name="Leonard G."/>
            <person name="Richards T.A."/>
            <person name="Lane C.E."/>
        </authorList>
    </citation>
    <scope>NUCLEOTIDE SEQUENCE [LARGE SCALE GENOMIC DNA]</scope>
    <source>
        <strain evidence="1 2">ATCC 48635</strain>
    </source>
</reference>
<evidence type="ECO:0000313" key="2">
    <source>
        <dbReference type="Proteomes" id="UP000243579"/>
    </source>
</evidence>
<proteinExistence type="predicted"/>
<comment type="caution">
    <text evidence="1">The sequence shown here is derived from an EMBL/GenBank/DDBJ whole genome shotgun (WGS) entry which is preliminary data.</text>
</comment>
<evidence type="ECO:0008006" key="3">
    <source>
        <dbReference type="Google" id="ProtNLM"/>
    </source>
</evidence>
<organism evidence="1 2">
    <name type="scientific">Achlya hypogyna</name>
    <name type="common">Oomycete</name>
    <name type="synonym">Protoachlya hypogyna</name>
    <dbReference type="NCBI Taxonomy" id="1202772"/>
    <lineage>
        <taxon>Eukaryota</taxon>
        <taxon>Sar</taxon>
        <taxon>Stramenopiles</taxon>
        <taxon>Oomycota</taxon>
        <taxon>Saprolegniomycetes</taxon>
        <taxon>Saprolegniales</taxon>
        <taxon>Achlyaceae</taxon>
        <taxon>Achlya</taxon>
    </lineage>
</organism>
<name>A0A1V9YJ38_ACHHY</name>
<dbReference type="SUPFAM" id="SSF53098">
    <property type="entry name" value="Ribonuclease H-like"/>
    <property type="match status" value="1"/>
</dbReference>
<sequence length="575" mass="62399">MPRSSPAIPAAYCDKMTNEERKILDALLADAIHHGAQPFTVVSSDRWRKFLERLRPSYVVPDADTIGGELLDDAYLNVQKQTLAAVAKMPVFCITINGATLTTSKPILNIMICGPKAFFIEHFTMGTERETAVNLHAKLVSFKARVNNYFTTAQLATSSGHEFLPAAKTCLWTLCTDSPKVMIALRRTAVANATVTFAFGCAPHALNNCCLDWMKLRAVKATIASAVAIVTGICRLHRRLALVLFTKTRWSTCRTMLERLLRVRDVLQLLPLVLRRPGATVRACIEAVDKLLAPVCAALTFLGGEEATHSSVYACFLAVAVAVKELPDNLTASLGNHNRDVLVAAVKDRFHSIYSPSHALAFVTDPLFIDMGQHLVIQYGTDFVQLSQASLNSQCNTALGMIDSSPQAKIKAEFSLWLARPCGPNSGFWCSRAIKPHLLWAQMAKSAVAHFAPALVQVHANSTGAVGGERTHLTTKRVASAVRSRIGEGNVERQVAIAFNGSQLARELEVAHGGKFIGHLVDLGSAEDTTLAAICSSTSEDASENIEDDFPLVEDPSSFIDEFLVEEDWGSGVVG</sequence>
<keyword evidence="2" id="KW-1185">Reference proteome</keyword>
<dbReference type="OrthoDB" id="4951847at2759"/>
<evidence type="ECO:0000313" key="1">
    <source>
        <dbReference type="EMBL" id="OQR85728.1"/>
    </source>
</evidence>
<dbReference type="EMBL" id="JNBR01001608">
    <property type="protein sequence ID" value="OQR85728.1"/>
    <property type="molecule type" value="Genomic_DNA"/>
</dbReference>
<dbReference type="Proteomes" id="UP000243579">
    <property type="component" value="Unassembled WGS sequence"/>
</dbReference>
<dbReference type="SUPFAM" id="SSF140996">
    <property type="entry name" value="Hermes dimerisation domain"/>
    <property type="match status" value="1"/>
</dbReference>
<protein>
    <recommendedName>
        <fullName evidence="3">DUF659 domain-containing protein</fullName>
    </recommendedName>
</protein>
<dbReference type="AlphaFoldDB" id="A0A1V9YJ38"/>
<dbReference type="InterPro" id="IPR012337">
    <property type="entry name" value="RNaseH-like_sf"/>
</dbReference>
<gene>
    <name evidence="1" type="ORF">ACHHYP_11481</name>
</gene>
<accession>A0A1V9YJ38</accession>